<accession>A0A1X2GIY5</accession>
<proteinExistence type="predicted"/>
<name>A0A1X2GIY5_9FUNG</name>
<keyword evidence="3" id="KW-1185">Reference proteome</keyword>
<comment type="caution">
    <text evidence="2">The sequence shown here is derived from an EMBL/GenBank/DDBJ whole genome shotgun (WGS) entry which is preliminary data.</text>
</comment>
<protein>
    <submittedName>
        <fullName evidence="2">Uncharacterized protein</fullName>
    </submittedName>
</protein>
<sequence length="73" mass="8731">MHSLFFSSFFPIFSFFLSLRFFLFFSYFDKEDTEKDSVGVKYFITSRKSEHWRFGGVKTKLIKSLLGDLHQLT</sequence>
<organism evidence="2 3">
    <name type="scientific">Hesseltinella vesiculosa</name>
    <dbReference type="NCBI Taxonomy" id="101127"/>
    <lineage>
        <taxon>Eukaryota</taxon>
        <taxon>Fungi</taxon>
        <taxon>Fungi incertae sedis</taxon>
        <taxon>Mucoromycota</taxon>
        <taxon>Mucoromycotina</taxon>
        <taxon>Mucoromycetes</taxon>
        <taxon>Mucorales</taxon>
        <taxon>Cunninghamellaceae</taxon>
        <taxon>Hesseltinella</taxon>
    </lineage>
</organism>
<keyword evidence="1" id="KW-0812">Transmembrane</keyword>
<evidence type="ECO:0000313" key="3">
    <source>
        <dbReference type="Proteomes" id="UP000242146"/>
    </source>
</evidence>
<reference evidence="2 3" key="1">
    <citation type="submission" date="2016-07" db="EMBL/GenBank/DDBJ databases">
        <title>Pervasive Adenine N6-methylation of Active Genes in Fungi.</title>
        <authorList>
            <consortium name="DOE Joint Genome Institute"/>
            <person name="Mondo S.J."/>
            <person name="Dannebaum R.O."/>
            <person name="Kuo R.C."/>
            <person name="Labutti K."/>
            <person name="Haridas S."/>
            <person name="Kuo A."/>
            <person name="Salamov A."/>
            <person name="Ahrendt S.R."/>
            <person name="Lipzen A."/>
            <person name="Sullivan W."/>
            <person name="Andreopoulos W.B."/>
            <person name="Clum A."/>
            <person name="Lindquist E."/>
            <person name="Daum C."/>
            <person name="Ramamoorthy G.K."/>
            <person name="Gryganskyi A."/>
            <person name="Culley D."/>
            <person name="Magnuson J.K."/>
            <person name="James T.Y."/>
            <person name="O'Malley M.A."/>
            <person name="Stajich J.E."/>
            <person name="Spatafora J.W."/>
            <person name="Visel A."/>
            <person name="Grigoriev I.V."/>
        </authorList>
    </citation>
    <scope>NUCLEOTIDE SEQUENCE [LARGE SCALE GENOMIC DNA]</scope>
    <source>
        <strain evidence="2 3">NRRL 3301</strain>
    </source>
</reference>
<gene>
    <name evidence="2" type="ORF">DM01DRAFT_1028615</name>
</gene>
<evidence type="ECO:0000256" key="1">
    <source>
        <dbReference type="SAM" id="Phobius"/>
    </source>
</evidence>
<dbReference type="Proteomes" id="UP000242146">
    <property type="component" value="Unassembled WGS sequence"/>
</dbReference>
<dbReference type="EMBL" id="MCGT01000012">
    <property type="protein sequence ID" value="ORX54962.1"/>
    <property type="molecule type" value="Genomic_DNA"/>
</dbReference>
<feature type="transmembrane region" description="Helical" evidence="1">
    <location>
        <begin position="6"/>
        <end position="28"/>
    </location>
</feature>
<keyword evidence="1" id="KW-0472">Membrane</keyword>
<dbReference type="AlphaFoldDB" id="A0A1X2GIY5"/>
<keyword evidence="1" id="KW-1133">Transmembrane helix</keyword>
<evidence type="ECO:0000313" key="2">
    <source>
        <dbReference type="EMBL" id="ORX54962.1"/>
    </source>
</evidence>